<dbReference type="EMBL" id="VITK01000008">
    <property type="protein sequence ID" value="TWA94284.1"/>
    <property type="molecule type" value="Genomic_DNA"/>
</dbReference>
<accession>A0A560DB05</accession>
<reference evidence="3 4" key="1">
    <citation type="submission" date="2019-06" db="EMBL/GenBank/DDBJ databases">
        <title>Genomic Encyclopedia of Type Strains, Phase IV (KMG-V): Genome sequencing to study the core and pangenomes of soil and plant-associated prokaryotes.</title>
        <authorList>
            <person name="Whitman W."/>
        </authorList>
    </citation>
    <scope>NUCLEOTIDE SEQUENCE [LARGE SCALE GENOMIC DNA]</scope>
    <source>
        <strain evidence="3 4">BR 510</strain>
    </source>
</reference>
<keyword evidence="4" id="KW-1185">Reference proteome</keyword>
<evidence type="ECO:0000313" key="4">
    <source>
        <dbReference type="Proteomes" id="UP000319949"/>
    </source>
</evidence>
<keyword evidence="1" id="KW-0732">Signal</keyword>
<name>A0A560DB05_9BRAD</name>
<evidence type="ECO:0000256" key="1">
    <source>
        <dbReference type="SAM" id="SignalP"/>
    </source>
</evidence>
<feature type="chain" id="PRO_5022078864" evidence="1">
    <location>
        <begin position="26"/>
        <end position="142"/>
    </location>
</feature>
<protein>
    <submittedName>
        <fullName evidence="3">CHRD domain-containing protein</fullName>
    </submittedName>
</protein>
<evidence type="ECO:0000313" key="3">
    <source>
        <dbReference type="EMBL" id="TWA94284.1"/>
    </source>
</evidence>
<sequence>MKKALYLAGAIVFALPLGLATAATAEVIKLQAELRGSNEVPPNASAGSGKAEAALDTATKVLTYTVTYSGLSGPALGAHFHGPSEPGKNAGIALPFKSAQSPIQGTATLTETQATDLLEGKWYANIHTGANPGGELRGQMTK</sequence>
<feature type="domain" description="CHRD" evidence="2">
    <location>
        <begin position="26"/>
        <end position="142"/>
    </location>
</feature>
<organism evidence="3 4">
    <name type="scientific">Bradyrhizobium stylosanthis</name>
    <dbReference type="NCBI Taxonomy" id="1803665"/>
    <lineage>
        <taxon>Bacteria</taxon>
        <taxon>Pseudomonadati</taxon>
        <taxon>Pseudomonadota</taxon>
        <taxon>Alphaproteobacteria</taxon>
        <taxon>Hyphomicrobiales</taxon>
        <taxon>Nitrobacteraceae</taxon>
        <taxon>Bradyrhizobium</taxon>
    </lineage>
</organism>
<dbReference type="STRING" id="1803665.GCA_001641335_06411"/>
<gene>
    <name evidence="3" type="ORF">FBZ96_10816</name>
</gene>
<dbReference type="Pfam" id="PF07452">
    <property type="entry name" value="CHRD"/>
    <property type="match status" value="1"/>
</dbReference>
<dbReference type="PROSITE" id="PS50933">
    <property type="entry name" value="CHRD"/>
    <property type="match status" value="1"/>
</dbReference>
<dbReference type="RefSeq" id="WP_145667590.1">
    <property type="nucleotide sequence ID" value="NZ_VITK01000008.1"/>
</dbReference>
<evidence type="ECO:0000259" key="2">
    <source>
        <dbReference type="PROSITE" id="PS50933"/>
    </source>
</evidence>
<comment type="caution">
    <text evidence="3">The sequence shown here is derived from an EMBL/GenBank/DDBJ whole genome shotgun (WGS) entry which is preliminary data.</text>
</comment>
<dbReference type="Proteomes" id="UP000319949">
    <property type="component" value="Unassembled WGS sequence"/>
</dbReference>
<dbReference type="OrthoDB" id="571052at2"/>
<feature type="signal peptide" evidence="1">
    <location>
        <begin position="1"/>
        <end position="25"/>
    </location>
</feature>
<dbReference type="SMART" id="SM00754">
    <property type="entry name" value="CHRD"/>
    <property type="match status" value="1"/>
</dbReference>
<dbReference type="AlphaFoldDB" id="A0A560DB05"/>
<dbReference type="InterPro" id="IPR010895">
    <property type="entry name" value="CHRD"/>
</dbReference>
<proteinExistence type="predicted"/>